<protein>
    <submittedName>
        <fullName evidence="1">Uncharacterized protein</fullName>
    </submittedName>
</protein>
<evidence type="ECO:0000313" key="1">
    <source>
        <dbReference type="EMBL" id="OBJ37446.1"/>
    </source>
</evidence>
<dbReference type="Proteomes" id="UP000093898">
    <property type="component" value="Unassembled WGS sequence"/>
</dbReference>
<dbReference type="AlphaFoldDB" id="A0A1A3GPY2"/>
<gene>
    <name evidence="1" type="ORF">A5630_04735</name>
</gene>
<proteinExistence type="predicted"/>
<name>A0A1A3GPY2_MYCMU</name>
<sequence length="67" mass="7080">MLEPDIPGIEWPGMSWPDIGMDEVVADIVEACSFGGLQAASAMTAAVPAMAIDAVLNMVELLEDWMG</sequence>
<accession>A0A1A3GPY2</accession>
<comment type="caution">
    <text evidence="1">The sequence shown here is derived from an EMBL/GenBank/DDBJ whole genome shotgun (WGS) entry which is preliminary data.</text>
</comment>
<organism evidence="1 2">
    <name type="scientific">Mycolicibacterium mucogenicum</name>
    <name type="common">Mycobacterium mucogenicum</name>
    <dbReference type="NCBI Taxonomy" id="56689"/>
    <lineage>
        <taxon>Bacteria</taxon>
        <taxon>Bacillati</taxon>
        <taxon>Actinomycetota</taxon>
        <taxon>Actinomycetes</taxon>
        <taxon>Mycobacteriales</taxon>
        <taxon>Mycobacteriaceae</taxon>
        <taxon>Mycolicibacterium</taxon>
    </lineage>
</organism>
<reference evidence="1 2" key="1">
    <citation type="submission" date="2016-06" db="EMBL/GenBank/DDBJ databases">
        <authorList>
            <person name="Kjaerup R.B."/>
            <person name="Dalgaard T.S."/>
            <person name="Juul-Madsen H.R."/>
        </authorList>
    </citation>
    <scope>NUCLEOTIDE SEQUENCE [LARGE SCALE GENOMIC DNA]</scope>
    <source>
        <strain evidence="1 2">1127319.6</strain>
    </source>
</reference>
<evidence type="ECO:0000313" key="2">
    <source>
        <dbReference type="Proteomes" id="UP000093898"/>
    </source>
</evidence>
<dbReference type="EMBL" id="LZLC01000222">
    <property type="protein sequence ID" value="OBJ37446.1"/>
    <property type="molecule type" value="Genomic_DNA"/>
</dbReference>